<keyword evidence="5" id="KW-1133">Transmembrane helix</keyword>
<proteinExistence type="inferred from homology"/>
<dbReference type="Pfam" id="PF02156">
    <property type="entry name" value="Glyco_hydro_26"/>
    <property type="match status" value="1"/>
</dbReference>
<sequence>MIVTDTKRRKRPVWLWILCGIVMLMQLAMFGYVGYNQYRVVDKKDWTIRTSLSDYPLAKAEPVEGIYLGGYVLQNPAIEFSMKTFNERTGRPHASFFKYVGYGQPFPAKWVEQVKSIGAVPHIAFEPNGGLDEVLDDVYLQGFADEAGKAGVPIFMRFASEMNGTWTAYSGDPQKYMEKWKLVQGIFKERAPNIVMVWAVLLVPEETIESFYPGDDYVDWVGVNIYSVKYHNDSRLHSSDFEDPLDLLNFVYNRFSRTKPIMVSEYGATHYSVTDEKTDLAFAADKISRFYRELPDKYPRVKAVFYFDVNNTAEYNADRRINDYSVTTEKDVLSAYSGTITGPKYLSKVEPHSIQGTKTEQLFTYRGLIYSKGDEVYADQTYFTRTLGLRLEQDGAAVKVSKGEQSVQVRSGKKRIWAGYHYMNYLPRYRSMVMLPLKRTLEPLGYKVGVTGLDVTVKEAAGDSGSAP</sequence>
<evidence type="ECO:0000256" key="2">
    <source>
        <dbReference type="ARBA" id="ARBA00022801"/>
    </source>
</evidence>
<evidence type="ECO:0000256" key="4">
    <source>
        <dbReference type="PROSITE-ProRule" id="PRU01100"/>
    </source>
</evidence>
<accession>A0ABS7C6G5</accession>
<evidence type="ECO:0000259" key="6">
    <source>
        <dbReference type="PROSITE" id="PS51764"/>
    </source>
</evidence>
<protein>
    <recommendedName>
        <fullName evidence="6">GH26 domain-containing protein</fullName>
    </recommendedName>
</protein>
<dbReference type="InterPro" id="IPR022790">
    <property type="entry name" value="GH26_dom"/>
</dbReference>
<organism evidence="7 8">
    <name type="scientific">Paenibacillus sepulcri</name>
    <dbReference type="NCBI Taxonomy" id="359917"/>
    <lineage>
        <taxon>Bacteria</taxon>
        <taxon>Bacillati</taxon>
        <taxon>Bacillota</taxon>
        <taxon>Bacilli</taxon>
        <taxon>Bacillales</taxon>
        <taxon>Paenibacillaceae</taxon>
        <taxon>Paenibacillus</taxon>
    </lineage>
</organism>
<dbReference type="PROSITE" id="PS51764">
    <property type="entry name" value="GH26"/>
    <property type="match status" value="1"/>
</dbReference>
<evidence type="ECO:0000313" key="7">
    <source>
        <dbReference type="EMBL" id="MBW7456456.1"/>
    </source>
</evidence>
<dbReference type="Gene3D" id="3.20.20.80">
    <property type="entry name" value="Glycosidases"/>
    <property type="match status" value="1"/>
</dbReference>
<dbReference type="PANTHER" id="PTHR40079:SF4">
    <property type="entry name" value="GH26 DOMAIN-CONTAINING PROTEIN-RELATED"/>
    <property type="match status" value="1"/>
</dbReference>
<keyword evidence="5" id="KW-0812">Transmembrane</keyword>
<dbReference type="Proteomes" id="UP001519887">
    <property type="component" value="Unassembled WGS sequence"/>
</dbReference>
<evidence type="ECO:0000256" key="5">
    <source>
        <dbReference type="SAM" id="Phobius"/>
    </source>
</evidence>
<feature type="transmembrane region" description="Helical" evidence="5">
    <location>
        <begin position="12"/>
        <end position="35"/>
    </location>
</feature>
<evidence type="ECO:0000256" key="3">
    <source>
        <dbReference type="ARBA" id="ARBA00023295"/>
    </source>
</evidence>
<evidence type="ECO:0000256" key="1">
    <source>
        <dbReference type="ARBA" id="ARBA00007754"/>
    </source>
</evidence>
<name>A0ABS7C6G5_9BACL</name>
<feature type="active site" description="Proton donor" evidence="4">
    <location>
        <position position="161"/>
    </location>
</feature>
<comment type="caution">
    <text evidence="7">The sequence shown here is derived from an EMBL/GenBank/DDBJ whole genome shotgun (WGS) entry which is preliminary data.</text>
</comment>
<dbReference type="InterPro" id="IPR017853">
    <property type="entry name" value="GH"/>
</dbReference>
<keyword evidence="2 4" id="KW-0378">Hydrolase</keyword>
<dbReference type="RefSeq" id="WP_210043008.1">
    <property type="nucleotide sequence ID" value="NZ_JBHLVU010000023.1"/>
</dbReference>
<dbReference type="PANTHER" id="PTHR40079">
    <property type="entry name" value="MANNAN ENDO-1,4-BETA-MANNOSIDASE E-RELATED"/>
    <property type="match status" value="1"/>
</dbReference>
<gene>
    <name evidence="7" type="ORF">K0U00_20685</name>
</gene>
<comment type="similarity">
    <text evidence="1 4">Belongs to the glycosyl hydrolase 26 family.</text>
</comment>
<reference evidence="7 8" key="1">
    <citation type="submission" date="2021-07" db="EMBL/GenBank/DDBJ databases">
        <title>Paenibacillus radiodurans sp. nov., isolated from the southeastern edge of Tengger Desert.</title>
        <authorList>
            <person name="Zhang G."/>
        </authorList>
    </citation>
    <scope>NUCLEOTIDE SEQUENCE [LARGE SCALE GENOMIC DNA]</scope>
    <source>
        <strain evidence="7 8">CCM 7311</strain>
    </source>
</reference>
<feature type="domain" description="GH26" evidence="6">
    <location>
        <begin position="8"/>
        <end position="336"/>
    </location>
</feature>
<keyword evidence="5" id="KW-0472">Membrane</keyword>
<dbReference type="EMBL" id="JAHZIK010000583">
    <property type="protein sequence ID" value="MBW7456456.1"/>
    <property type="molecule type" value="Genomic_DNA"/>
</dbReference>
<feature type="active site" description="Nucleophile" evidence="4">
    <location>
        <position position="265"/>
    </location>
</feature>
<dbReference type="InterPro" id="IPR000805">
    <property type="entry name" value="Glyco_hydro_26"/>
</dbReference>
<evidence type="ECO:0000313" key="8">
    <source>
        <dbReference type="Proteomes" id="UP001519887"/>
    </source>
</evidence>
<keyword evidence="8" id="KW-1185">Reference proteome</keyword>
<dbReference type="SUPFAM" id="SSF51445">
    <property type="entry name" value="(Trans)glycosidases"/>
    <property type="match status" value="1"/>
</dbReference>
<keyword evidence="3 4" id="KW-0326">Glycosidase</keyword>